<organism evidence="1 2">
    <name type="scientific">Exidia glandulosa HHB12029</name>
    <dbReference type="NCBI Taxonomy" id="1314781"/>
    <lineage>
        <taxon>Eukaryota</taxon>
        <taxon>Fungi</taxon>
        <taxon>Dikarya</taxon>
        <taxon>Basidiomycota</taxon>
        <taxon>Agaricomycotina</taxon>
        <taxon>Agaricomycetes</taxon>
        <taxon>Auriculariales</taxon>
        <taxon>Exidiaceae</taxon>
        <taxon>Exidia</taxon>
    </lineage>
</organism>
<dbReference type="EMBL" id="KV426032">
    <property type="protein sequence ID" value="KZV91230.1"/>
    <property type="molecule type" value="Genomic_DNA"/>
</dbReference>
<reference evidence="1 2" key="1">
    <citation type="journal article" date="2016" name="Mol. Biol. Evol.">
        <title>Comparative Genomics of Early-Diverging Mushroom-Forming Fungi Provides Insights into the Origins of Lignocellulose Decay Capabilities.</title>
        <authorList>
            <person name="Nagy L.G."/>
            <person name="Riley R."/>
            <person name="Tritt A."/>
            <person name="Adam C."/>
            <person name="Daum C."/>
            <person name="Floudas D."/>
            <person name="Sun H."/>
            <person name="Yadav J.S."/>
            <person name="Pangilinan J."/>
            <person name="Larsson K.H."/>
            <person name="Matsuura K."/>
            <person name="Barry K."/>
            <person name="Labutti K."/>
            <person name="Kuo R."/>
            <person name="Ohm R.A."/>
            <person name="Bhattacharya S.S."/>
            <person name="Shirouzu T."/>
            <person name="Yoshinaga Y."/>
            <person name="Martin F.M."/>
            <person name="Grigoriev I.V."/>
            <person name="Hibbett D.S."/>
        </authorList>
    </citation>
    <scope>NUCLEOTIDE SEQUENCE [LARGE SCALE GENOMIC DNA]</scope>
    <source>
        <strain evidence="1 2">HHB12029</strain>
    </source>
</reference>
<keyword evidence="2" id="KW-1185">Reference proteome</keyword>
<accession>A0A165GZJ2</accession>
<dbReference type="AlphaFoldDB" id="A0A165GZJ2"/>
<proteinExistence type="predicted"/>
<protein>
    <submittedName>
        <fullName evidence="1">Uncharacterized protein</fullName>
    </submittedName>
</protein>
<dbReference type="STRING" id="1314781.A0A165GZJ2"/>
<dbReference type="InParanoid" id="A0A165GZJ2"/>
<sequence length="134" mass="15482">MSVDEKPVRALTTLKWPYIPDADNTYVDPLTRNDPQRLRTPHYEAMATSPRLRELLANSRLRTLLARLDALNDRDREDALQILIGATEPGPRDAPFEEEDVKLFTEFARVVEEQISETDKRAHRERLGLAWEDA</sequence>
<evidence type="ECO:0000313" key="1">
    <source>
        <dbReference type="EMBL" id="KZV91230.1"/>
    </source>
</evidence>
<dbReference type="Proteomes" id="UP000077266">
    <property type="component" value="Unassembled WGS sequence"/>
</dbReference>
<evidence type="ECO:0000313" key="2">
    <source>
        <dbReference type="Proteomes" id="UP000077266"/>
    </source>
</evidence>
<gene>
    <name evidence="1" type="ORF">EXIGLDRAFT_770108</name>
</gene>
<name>A0A165GZJ2_EXIGL</name>
<dbReference type="OrthoDB" id="18412at2759"/>